<organism evidence="2 3">
    <name type="scientific">Polypterus senegalus</name>
    <name type="common">Senegal bichir</name>
    <dbReference type="NCBI Taxonomy" id="55291"/>
    <lineage>
        <taxon>Eukaryota</taxon>
        <taxon>Metazoa</taxon>
        <taxon>Chordata</taxon>
        <taxon>Craniata</taxon>
        <taxon>Vertebrata</taxon>
        <taxon>Euteleostomi</taxon>
        <taxon>Actinopterygii</taxon>
        <taxon>Polypteriformes</taxon>
        <taxon>Polypteridae</taxon>
        <taxon>Polypterus</taxon>
    </lineage>
</organism>
<dbReference type="InterPro" id="IPR050150">
    <property type="entry name" value="IgV_Light_Chain"/>
</dbReference>
<feature type="domain" description="Ig-like" evidence="1">
    <location>
        <begin position="30"/>
        <end position="123"/>
    </location>
</feature>
<dbReference type="InterPro" id="IPR013783">
    <property type="entry name" value="Ig-like_fold"/>
</dbReference>
<dbReference type="AlphaFoldDB" id="A0A8X7XB42"/>
<evidence type="ECO:0000313" key="2">
    <source>
        <dbReference type="EMBL" id="KAG2465890.1"/>
    </source>
</evidence>
<feature type="non-terminal residue" evidence="2">
    <location>
        <position position="1"/>
    </location>
</feature>
<dbReference type="SUPFAM" id="SSF48726">
    <property type="entry name" value="Immunoglobulin"/>
    <property type="match status" value="3"/>
</dbReference>
<dbReference type="PANTHER" id="PTHR23267">
    <property type="entry name" value="IMMUNOGLOBULIN LIGHT CHAIN"/>
    <property type="match status" value="1"/>
</dbReference>
<feature type="non-terminal residue" evidence="2">
    <location>
        <position position="245"/>
    </location>
</feature>
<sequence>MQKDLMPITVDESLNCNSLDIVLLFLTYFPDSKGEIVLTQKPSVKSVLLGDQVTLDCVSSSTGLTSSLAWYLQRPGEKPKLLFSSVDTKGEIVLTQKPSVKSVLLGDQVTLDCVSSSTSFTSSLVWYLQRPGEKHKLLFSSVDNKGEIVLTQKPSVKSVLLGDQVTLDCVSSSTGLTSSLAWYLQRPGEKPKLMFSSVGNRVSGTPSRFTDSRSGTVFSLTIKGVQPEDMGDYYCQQYYELPLTQ</sequence>
<evidence type="ECO:0000259" key="1">
    <source>
        <dbReference type="PROSITE" id="PS50835"/>
    </source>
</evidence>
<gene>
    <name evidence="2" type="primary">Igkv315_0</name>
    <name evidence="2" type="ORF">GTO96_0017040</name>
</gene>
<dbReference type="Pfam" id="PF07686">
    <property type="entry name" value="V-set"/>
    <property type="match status" value="1"/>
</dbReference>
<reference evidence="2 3" key="1">
    <citation type="journal article" date="2021" name="Cell">
        <title>Tracing the genetic footprints of vertebrate landing in non-teleost ray-finned fishes.</title>
        <authorList>
            <person name="Bi X."/>
            <person name="Wang K."/>
            <person name="Yang L."/>
            <person name="Pan H."/>
            <person name="Jiang H."/>
            <person name="Wei Q."/>
            <person name="Fang M."/>
            <person name="Yu H."/>
            <person name="Zhu C."/>
            <person name="Cai Y."/>
            <person name="He Y."/>
            <person name="Gan X."/>
            <person name="Zeng H."/>
            <person name="Yu D."/>
            <person name="Zhu Y."/>
            <person name="Jiang H."/>
            <person name="Qiu Q."/>
            <person name="Yang H."/>
            <person name="Zhang Y.E."/>
            <person name="Wang W."/>
            <person name="Zhu M."/>
            <person name="He S."/>
            <person name="Zhang G."/>
        </authorList>
    </citation>
    <scope>NUCLEOTIDE SEQUENCE [LARGE SCALE GENOMIC DNA]</scope>
    <source>
        <strain evidence="2">Bchr_013</strain>
    </source>
</reference>
<dbReference type="InterPro" id="IPR036179">
    <property type="entry name" value="Ig-like_dom_sf"/>
</dbReference>
<dbReference type="PROSITE" id="PS50835">
    <property type="entry name" value="IG_LIKE"/>
    <property type="match status" value="2"/>
</dbReference>
<dbReference type="Gene3D" id="2.60.40.10">
    <property type="entry name" value="Immunoglobulins"/>
    <property type="match status" value="3"/>
</dbReference>
<dbReference type="FunFam" id="2.60.40.10:FF:001230">
    <property type="entry name" value="Immunoglobulin kappa variable 8-16"/>
    <property type="match status" value="1"/>
</dbReference>
<proteinExistence type="predicted"/>
<name>A0A8X7XB42_POLSE</name>
<keyword evidence="3" id="KW-1185">Reference proteome</keyword>
<dbReference type="EMBL" id="JAATIS010001721">
    <property type="protein sequence ID" value="KAG2465890.1"/>
    <property type="molecule type" value="Genomic_DNA"/>
</dbReference>
<protein>
    <submittedName>
        <fullName evidence="2">KV315 protein</fullName>
    </submittedName>
</protein>
<dbReference type="SMART" id="SM00409">
    <property type="entry name" value="IG"/>
    <property type="match status" value="2"/>
</dbReference>
<dbReference type="SMART" id="SM00406">
    <property type="entry name" value="IGv"/>
    <property type="match status" value="2"/>
</dbReference>
<accession>A0A8X7XB42</accession>
<dbReference type="Proteomes" id="UP000886611">
    <property type="component" value="Unassembled WGS sequence"/>
</dbReference>
<dbReference type="InterPro" id="IPR007110">
    <property type="entry name" value="Ig-like_dom"/>
</dbReference>
<evidence type="ECO:0000313" key="3">
    <source>
        <dbReference type="Proteomes" id="UP000886611"/>
    </source>
</evidence>
<dbReference type="InterPro" id="IPR013106">
    <property type="entry name" value="Ig_V-set"/>
</dbReference>
<comment type="caution">
    <text evidence="2">The sequence shown here is derived from an EMBL/GenBank/DDBJ whole genome shotgun (WGS) entry which is preliminary data.</text>
</comment>
<dbReference type="InterPro" id="IPR003599">
    <property type="entry name" value="Ig_sub"/>
</dbReference>
<feature type="domain" description="Ig-like" evidence="1">
    <location>
        <begin position="146"/>
        <end position="245"/>
    </location>
</feature>